<protein>
    <submittedName>
        <fullName evidence="2">Uncharacterized protein</fullName>
    </submittedName>
</protein>
<reference evidence="2 3" key="1">
    <citation type="journal article" date="2018" name="Sci. Rep.">
        <title>A complete Leishmania donovani reference genome identifies novel genetic variations associated with virulence.</title>
        <authorList>
            <person name="Lypaczewski P."/>
            <person name="Hoshizaki J."/>
            <person name="Zhang W.-W."/>
            <person name="McCall L.-I."/>
            <person name="Torcivia-Rodriguez J."/>
            <person name="Simonyan V."/>
            <person name="Kaur A."/>
            <person name="Dewar K."/>
            <person name="Matlashewski G."/>
        </authorList>
    </citation>
    <scope>NUCLEOTIDE SEQUENCE [LARGE SCALE GENOMIC DNA]</scope>
    <source>
        <strain evidence="2 3">LdCL</strain>
    </source>
</reference>
<sequence length="176" mass="18913">MGAGGRRVSLRYASCLHSTDEHEILCVSPSPSSRLCAHRMCTAPFAALAPLPLLLCRGFLSCVSFPAAAAAAAATPIPIDEGVHPLTHACGHSSAHRCFEIRREVPQLAMISRYVLTCVCVCVRRRSTPTPSSKRSTIASRISYEATSTATCCRSSHPLTPSTSSCTPSHRRDWFA</sequence>
<keyword evidence="3" id="KW-1185">Reference proteome</keyword>
<evidence type="ECO:0000256" key="1">
    <source>
        <dbReference type="SAM" id="MobiDB-lite"/>
    </source>
</evidence>
<organism evidence="2 3">
    <name type="scientific">Leishmania donovani</name>
    <dbReference type="NCBI Taxonomy" id="5661"/>
    <lineage>
        <taxon>Eukaryota</taxon>
        <taxon>Discoba</taxon>
        <taxon>Euglenozoa</taxon>
        <taxon>Kinetoplastea</taxon>
        <taxon>Metakinetoplastina</taxon>
        <taxon>Trypanosomatida</taxon>
        <taxon>Trypanosomatidae</taxon>
        <taxon>Leishmaniinae</taxon>
        <taxon>Leishmania</taxon>
    </lineage>
</organism>
<dbReference type="AlphaFoldDB" id="A0A3S7X1S8"/>
<dbReference type="Proteomes" id="UP000274082">
    <property type="component" value="Chromosome 28"/>
</dbReference>
<evidence type="ECO:0000313" key="2">
    <source>
        <dbReference type="EMBL" id="AYU80414.1"/>
    </source>
</evidence>
<dbReference type="OrthoDB" id="10524334at2759"/>
<gene>
    <name evidence="2" type="ORF">LdCL_280031000</name>
</gene>
<dbReference type="VEuPathDB" id="TriTrypDB:LdBPK_282590.1"/>
<dbReference type="VEuPathDB" id="TriTrypDB:LdCL_280031000"/>
<feature type="region of interest" description="Disordered" evidence="1">
    <location>
        <begin position="155"/>
        <end position="176"/>
    </location>
</feature>
<evidence type="ECO:0000313" key="3">
    <source>
        <dbReference type="Proteomes" id="UP000274082"/>
    </source>
</evidence>
<name>A0A3S7X1S8_LEIDO</name>
<dbReference type="EMBL" id="CP029527">
    <property type="protein sequence ID" value="AYU80414.1"/>
    <property type="molecule type" value="Genomic_DNA"/>
</dbReference>
<proteinExistence type="predicted"/>
<feature type="compositionally biased region" description="Low complexity" evidence="1">
    <location>
        <begin position="155"/>
        <end position="168"/>
    </location>
</feature>
<accession>A0A3S7X1S8</accession>